<keyword evidence="7" id="KW-0547">Nucleotide-binding</keyword>
<evidence type="ECO:0000256" key="7">
    <source>
        <dbReference type="ARBA" id="ARBA00022741"/>
    </source>
</evidence>
<dbReference type="FunFam" id="3.30.980.10:FF:000003">
    <property type="entry name" value="Threonine--tRNA ligase, cytoplasmic"/>
    <property type="match status" value="1"/>
</dbReference>
<dbReference type="EMBL" id="JBICCN010000056">
    <property type="protein sequence ID" value="KAL3097071.1"/>
    <property type="molecule type" value="Genomic_DNA"/>
</dbReference>
<dbReference type="FunFam" id="3.30.930.10:FF:000019">
    <property type="entry name" value="Threonine--tRNA ligase"/>
    <property type="match status" value="1"/>
</dbReference>
<dbReference type="SUPFAM" id="SSF52954">
    <property type="entry name" value="Class II aaRS ABD-related"/>
    <property type="match status" value="1"/>
</dbReference>
<dbReference type="PROSITE" id="PS50862">
    <property type="entry name" value="AA_TRNA_LIGASE_II"/>
    <property type="match status" value="1"/>
</dbReference>
<dbReference type="InterPro" id="IPR004154">
    <property type="entry name" value="Anticodon-bd"/>
</dbReference>
<keyword evidence="9" id="KW-0648">Protein biosynthesis</keyword>
<dbReference type="InterPro" id="IPR036621">
    <property type="entry name" value="Anticodon-bd_dom_sf"/>
</dbReference>
<dbReference type="Gene3D" id="3.30.980.10">
    <property type="entry name" value="Threonyl-trna Synthetase, Chain A, domain 2"/>
    <property type="match status" value="1"/>
</dbReference>
<evidence type="ECO:0000256" key="4">
    <source>
        <dbReference type="ARBA" id="ARBA00013163"/>
    </source>
</evidence>
<dbReference type="InterPro" id="IPR006195">
    <property type="entry name" value="aa-tRNA-synth_II"/>
</dbReference>
<dbReference type="InterPro" id="IPR012947">
    <property type="entry name" value="tRNA_SAD"/>
</dbReference>
<evidence type="ECO:0000256" key="10">
    <source>
        <dbReference type="ARBA" id="ARBA00023146"/>
    </source>
</evidence>
<comment type="subcellular location">
    <subcellularLocation>
        <location evidence="1">Cytoplasm</location>
    </subcellularLocation>
</comment>
<evidence type="ECO:0000259" key="15">
    <source>
        <dbReference type="PROSITE" id="PS51880"/>
    </source>
</evidence>
<dbReference type="PROSITE" id="PS51880">
    <property type="entry name" value="TGS"/>
    <property type="match status" value="1"/>
</dbReference>
<evidence type="ECO:0000256" key="6">
    <source>
        <dbReference type="ARBA" id="ARBA00022598"/>
    </source>
</evidence>
<dbReference type="AlphaFoldDB" id="A0ABD2K2F9"/>
<dbReference type="SUPFAM" id="SSF55186">
    <property type="entry name" value="ThrRS/AlaRS common domain"/>
    <property type="match status" value="1"/>
</dbReference>
<dbReference type="InterPro" id="IPR012676">
    <property type="entry name" value="TGS-like"/>
</dbReference>
<evidence type="ECO:0000256" key="2">
    <source>
        <dbReference type="ARBA" id="ARBA00005701"/>
    </source>
</evidence>
<dbReference type="PANTHER" id="PTHR11451">
    <property type="entry name" value="THREONINE-TRNA LIGASE"/>
    <property type="match status" value="1"/>
</dbReference>
<dbReference type="HAMAP" id="MF_00184">
    <property type="entry name" value="Thr_tRNA_synth"/>
    <property type="match status" value="1"/>
</dbReference>
<dbReference type="FunFam" id="3.10.20.30:FF:000006">
    <property type="entry name" value="Threonine--tRNA ligase, cytoplasmic"/>
    <property type="match status" value="1"/>
</dbReference>
<dbReference type="PANTHER" id="PTHR11451:SF46">
    <property type="entry name" value="THREONINE--TRNA LIGASE"/>
    <property type="match status" value="1"/>
</dbReference>
<dbReference type="SMART" id="SM00863">
    <property type="entry name" value="tRNA_SAD"/>
    <property type="match status" value="1"/>
</dbReference>
<dbReference type="InterPro" id="IPR004095">
    <property type="entry name" value="TGS"/>
</dbReference>
<dbReference type="Pfam" id="PF00587">
    <property type="entry name" value="tRNA-synt_2b"/>
    <property type="match status" value="1"/>
</dbReference>
<dbReference type="SUPFAM" id="SSF55681">
    <property type="entry name" value="Class II aaRS and biotin synthetases"/>
    <property type="match status" value="1"/>
</dbReference>
<dbReference type="Pfam" id="PF07973">
    <property type="entry name" value="tRNA_SAD"/>
    <property type="match status" value="1"/>
</dbReference>
<comment type="catalytic activity">
    <reaction evidence="12">
        <text>tRNA(Thr) + L-threonine + ATP = L-threonyl-tRNA(Thr) + AMP + diphosphate + H(+)</text>
        <dbReference type="Rhea" id="RHEA:24624"/>
        <dbReference type="Rhea" id="RHEA-COMP:9670"/>
        <dbReference type="Rhea" id="RHEA-COMP:9704"/>
        <dbReference type="ChEBI" id="CHEBI:15378"/>
        <dbReference type="ChEBI" id="CHEBI:30616"/>
        <dbReference type="ChEBI" id="CHEBI:33019"/>
        <dbReference type="ChEBI" id="CHEBI:57926"/>
        <dbReference type="ChEBI" id="CHEBI:78442"/>
        <dbReference type="ChEBI" id="CHEBI:78534"/>
        <dbReference type="ChEBI" id="CHEBI:456215"/>
        <dbReference type="EC" id="6.1.1.3"/>
    </reaction>
</comment>
<dbReference type="Gene3D" id="3.30.930.10">
    <property type="entry name" value="Bira Bifunctional Protein, Domain 2"/>
    <property type="match status" value="1"/>
</dbReference>
<dbReference type="CDD" id="cd00771">
    <property type="entry name" value="ThrRS_core"/>
    <property type="match status" value="1"/>
</dbReference>
<dbReference type="InterPro" id="IPR045864">
    <property type="entry name" value="aa-tRNA-synth_II/BPL/LPL"/>
</dbReference>
<dbReference type="CDD" id="cd01667">
    <property type="entry name" value="TGS_ThrRS"/>
    <property type="match status" value="1"/>
</dbReference>
<dbReference type="Pfam" id="PF02824">
    <property type="entry name" value="TGS"/>
    <property type="match status" value="1"/>
</dbReference>
<dbReference type="GO" id="GO:0006435">
    <property type="term" value="P:threonyl-tRNA aminoacylation"/>
    <property type="evidence" value="ECO:0007669"/>
    <property type="project" value="UniProtKB-ARBA"/>
</dbReference>
<evidence type="ECO:0000313" key="16">
    <source>
        <dbReference type="EMBL" id="KAL3097071.1"/>
    </source>
</evidence>
<dbReference type="CDD" id="cd00860">
    <property type="entry name" value="ThrRS_anticodon"/>
    <property type="match status" value="1"/>
</dbReference>
<keyword evidence="5" id="KW-0963">Cytoplasm</keyword>
<evidence type="ECO:0000259" key="14">
    <source>
        <dbReference type="PROSITE" id="PS50862"/>
    </source>
</evidence>
<dbReference type="PRINTS" id="PR01047">
    <property type="entry name" value="TRNASYNTHTHR"/>
</dbReference>
<dbReference type="InterPro" id="IPR018163">
    <property type="entry name" value="Thr/Ala-tRNA-synth_IIc_edit"/>
</dbReference>
<dbReference type="InterPro" id="IPR033728">
    <property type="entry name" value="ThrRS_core"/>
</dbReference>
<keyword evidence="8" id="KW-0067">ATP-binding</keyword>
<organism evidence="16 17">
    <name type="scientific">Heterodera schachtii</name>
    <name type="common">Sugarbeet cyst nematode worm</name>
    <name type="synonym">Tylenchus schachtii</name>
    <dbReference type="NCBI Taxonomy" id="97005"/>
    <lineage>
        <taxon>Eukaryota</taxon>
        <taxon>Metazoa</taxon>
        <taxon>Ecdysozoa</taxon>
        <taxon>Nematoda</taxon>
        <taxon>Chromadorea</taxon>
        <taxon>Rhabditida</taxon>
        <taxon>Tylenchina</taxon>
        <taxon>Tylenchomorpha</taxon>
        <taxon>Tylenchoidea</taxon>
        <taxon>Heteroderidae</taxon>
        <taxon>Heteroderinae</taxon>
        <taxon>Heterodera</taxon>
    </lineage>
</organism>
<feature type="domain" description="Aminoacyl-transfer RNA synthetases class-II family profile" evidence="14">
    <location>
        <begin position="359"/>
        <end position="632"/>
    </location>
</feature>
<feature type="region of interest" description="Disordered" evidence="13">
    <location>
        <begin position="1"/>
        <end position="57"/>
    </location>
</feature>
<gene>
    <name evidence="16" type="ORF">niasHS_002787</name>
</gene>
<evidence type="ECO:0000256" key="11">
    <source>
        <dbReference type="ARBA" id="ARBA00031900"/>
    </source>
</evidence>
<name>A0ABD2K2F9_HETSC</name>
<keyword evidence="10" id="KW-0030">Aminoacyl-tRNA synthetase</keyword>
<evidence type="ECO:0000256" key="8">
    <source>
        <dbReference type="ARBA" id="ARBA00022840"/>
    </source>
</evidence>
<evidence type="ECO:0000256" key="3">
    <source>
        <dbReference type="ARBA" id="ARBA00008226"/>
    </source>
</evidence>
<evidence type="ECO:0000313" key="17">
    <source>
        <dbReference type="Proteomes" id="UP001620645"/>
    </source>
</evidence>
<feature type="compositionally biased region" description="Basic and acidic residues" evidence="13">
    <location>
        <begin position="745"/>
        <end position="758"/>
    </location>
</feature>
<keyword evidence="17" id="KW-1185">Reference proteome</keyword>
<comment type="caution">
    <text evidence="16">The sequence shown here is derived from an EMBL/GenBank/DDBJ whole genome shotgun (WGS) entry which is preliminary data.</text>
</comment>
<dbReference type="Gene3D" id="3.40.50.800">
    <property type="entry name" value="Anticodon-binding domain"/>
    <property type="match status" value="1"/>
</dbReference>
<feature type="region of interest" description="Disordered" evidence="13">
    <location>
        <begin position="738"/>
        <end position="758"/>
    </location>
</feature>
<evidence type="ECO:0000256" key="1">
    <source>
        <dbReference type="ARBA" id="ARBA00004496"/>
    </source>
</evidence>
<dbReference type="EC" id="6.1.1.3" evidence="4"/>
<dbReference type="Gene3D" id="3.10.20.30">
    <property type="match status" value="1"/>
</dbReference>
<dbReference type="Proteomes" id="UP001620645">
    <property type="component" value="Unassembled WGS sequence"/>
</dbReference>
<dbReference type="InterPro" id="IPR012875">
    <property type="entry name" value="SDHF4"/>
</dbReference>
<sequence length="758" mass="87646">MSTKPPADNESNKEGQQKSNDSLARDGNCEDGNMNKGEKPKKEFGGPAGPEPTRYGDWERKGRFEMESLPQFIDQRNRLFDELMATHKAELAKKQRVPIRVTLPDGKVVDGTSWETTPLQIAAGISKGLADKTVIAKVNDELWDLDRPLENDASLRLLSFDDDEGKQVFWHSSAHILGEACERFCGVHLCYGPPLQDGFYYDMHMHGEKKAIAQDDFPKLDTIIGTIVKEKQPFERLEMRKEDLLKMFAYNEFKQRILRDKVQTPTTTVYRCGPLIDLCRGPHVRDTGKVKAIAVTKSSSAHWEGNVNAEPLQRVYGISFPDTKQLKQWRIWQEEAAKRDHRKLGRDQELFMFHPLSPGTAFWYPKGTHIYNTLLEFMRREYRRRGFQEVISPNIYNAKLWEQSGHWHHYAENMFRFEIEKEQFGLKPMNCPGHCLMFDYKPHAYNELPIRYADFGVLHRNEMSGALSGLTRVRRFQQDDAHIFCRKDQILSEISGCLDFLNFVYVEVFGFSFRLHLSTRPEEGYLGDLATWDAAETQLKQALDNSGLKWELNPGDGAFYGPKIDIQIKDALGRHWQCATIQLDFQLPQRFDLSYYDENKERLRPVMIHRAIYGSIERMVAILAENCGGKWPFWLSPRQAMIIVVHHSVSDYASKVFRRIFDAGFEVEFDEDSPDTLNKRIRNAQLAQFNFILVIGQQEKNNGTVNVRTRDNQVRGEIAVDALIQKFQIFRDTFAQDTESAESFEGPKEQKENVEDKK</sequence>
<dbReference type="GO" id="GO:0005737">
    <property type="term" value="C:cytoplasm"/>
    <property type="evidence" value="ECO:0007669"/>
    <property type="project" value="UniProtKB-SubCell"/>
</dbReference>
<dbReference type="NCBIfam" id="TIGR00418">
    <property type="entry name" value="thrS"/>
    <property type="match status" value="1"/>
</dbReference>
<comment type="similarity">
    <text evidence="3">Belongs to the class-II aminoacyl-tRNA synthetase family.</text>
</comment>
<reference evidence="16 17" key="1">
    <citation type="submission" date="2024-10" db="EMBL/GenBank/DDBJ databases">
        <authorList>
            <person name="Kim D."/>
        </authorList>
    </citation>
    <scope>NUCLEOTIDE SEQUENCE [LARGE SCALE GENOMIC DNA]</scope>
    <source>
        <strain evidence="16">Taebaek</strain>
    </source>
</reference>
<keyword evidence="6" id="KW-0436">Ligase</keyword>
<evidence type="ECO:0000256" key="9">
    <source>
        <dbReference type="ARBA" id="ARBA00022917"/>
    </source>
</evidence>
<feature type="domain" description="TGS" evidence="15">
    <location>
        <begin position="95"/>
        <end position="159"/>
    </location>
</feature>
<proteinExistence type="inferred from homology"/>
<dbReference type="SUPFAM" id="SSF81271">
    <property type="entry name" value="TGS-like"/>
    <property type="match status" value="1"/>
</dbReference>
<dbReference type="InterPro" id="IPR012675">
    <property type="entry name" value="Beta-grasp_dom_sf"/>
</dbReference>
<dbReference type="InterPro" id="IPR002314">
    <property type="entry name" value="aa-tRNA-synt_IIb"/>
</dbReference>
<accession>A0ABD2K2F9</accession>
<dbReference type="GO" id="GO:0005524">
    <property type="term" value="F:ATP binding"/>
    <property type="evidence" value="ECO:0007669"/>
    <property type="project" value="UniProtKB-KW"/>
</dbReference>
<evidence type="ECO:0000256" key="12">
    <source>
        <dbReference type="ARBA" id="ARBA00049515"/>
    </source>
</evidence>
<dbReference type="GO" id="GO:0004829">
    <property type="term" value="F:threonine-tRNA ligase activity"/>
    <property type="evidence" value="ECO:0007669"/>
    <property type="project" value="UniProtKB-EC"/>
</dbReference>
<dbReference type="Pfam" id="PF07896">
    <property type="entry name" value="DUF1674"/>
    <property type="match status" value="1"/>
</dbReference>
<dbReference type="InterPro" id="IPR002320">
    <property type="entry name" value="Thr-tRNA-ligase_IIa"/>
</dbReference>
<dbReference type="Pfam" id="PF03129">
    <property type="entry name" value="HGTP_anticodon"/>
    <property type="match status" value="1"/>
</dbReference>
<protein>
    <recommendedName>
        <fullName evidence="4">threonine--tRNA ligase</fullName>
        <ecNumber evidence="4">6.1.1.3</ecNumber>
    </recommendedName>
    <alternativeName>
        <fullName evidence="11">Threonyl-tRNA synthetase</fullName>
    </alternativeName>
</protein>
<dbReference type="InterPro" id="IPR047246">
    <property type="entry name" value="ThrRS_anticodon"/>
</dbReference>
<comment type="similarity">
    <text evidence="2">Belongs to the SDHAF4 family.</text>
</comment>
<dbReference type="FunFam" id="3.40.50.800:FF:000003">
    <property type="entry name" value="Threonine--tRNA ligase 2, cytoplasmic"/>
    <property type="match status" value="1"/>
</dbReference>
<evidence type="ECO:0000256" key="5">
    <source>
        <dbReference type="ARBA" id="ARBA00022490"/>
    </source>
</evidence>
<evidence type="ECO:0000256" key="13">
    <source>
        <dbReference type="SAM" id="MobiDB-lite"/>
    </source>
</evidence>